<gene>
    <name evidence="2" type="ORF">CD32_23290</name>
</gene>
<evidence type="ECO:0000313" key="2">
    <source>
        <dbReference type="EMBL" id="KGR82205.1"/>
    </source>
</evidence>
<keyword evidence="1" id="KW-0812">Transmembrane</keyword>
<dbReference type="eggNOG" id="ENOG5033M3S">
    <property type="taxonomic scope" value="Bacteria"/>
</dbReference>
<sequence length="184" mass="20511">MLNQKSPRVLLVVFSIAVLILSPIFILILPVGVVETIYFDRKNILLLVPRANFYLMAGTMTLIIAILLLLSWRRSVSTYIIAFLLLAGSGTAAHYSSLSYTAIQDGGLVLKKFHTVNDYPWSSIAEVVYEYDPNTSGSYIFKTTDGEAITIEENAQFGPAEQRKIYRAVTGQGITLIEREKNTE</sequence>
<feature type="transmembrane region" description="Helical" evidence="1">
    <location>
        <begin position="79"/>
        <end position="98"/>
    </location>
</feature>
<dbReference type="EMBL" id="JPVP01000060">
    <property type="protein sequence ID" value="KGR82205.1"/>
    <property type="molecule type" value="Genomic_DNA"/>
</dbReference>
<dbReference type="OrthoDB" id="2734731at2"/>
<reference evidence="2 3" key="1">
    <citation type="submission" date="2014-02" db="EMBL/GenBank/DDBJ databases">
        <title>Draft genome sequence of Lysinibacillus odysseyi NBRC 100172.</title>
        <authorList>
            <person name="Zhang F."/>
            <person name="Wang G."/>
            <person name="Zhang L."/>
        </authorList>
    </citation>
    <scope>NUCLEOTIDE SEQUENCE [LARGE SCALE GENOMIC DNA]</scope>
    <source>
        <strain evidence="2 3">NBRC 100172</strain>
    </source>
</reference>
<dbReference type="RefSeq" id="WP_036159478.1">
    <property type="nucleotide sequence ID" value="NZ_AVCX01000001.1"/>
</dbReference>
<feature type="transmembrane region" description="Helical" evidence="1">
    <location>
        <begin position="9"/>
        <end position="33"/>
    </location>
</feature>
<feature type="transmembrane region" description="Helical" evidence="1">
    <location>
        <begin position="53"/>
        <end position="72"/>
    </location>
</feature>
<keyword evidence="1" id="KW-0472">Membrane</keyword>
<organism evidence="2 3">
    <name type="scientific">Lysinibacillus odysseyi 34hs-1 = NBRC 100172</name>
    <dbReference type="NCBI Taxonomy" id="1220589"/>
    <lineage>
        <taxon>Bacteria</taxon>
        <taxon>Bacillati</taxon>
        <taxon>Bacillota</taxon>
        <taxon>Bacilli</taxon>
        <taxon>Bacillales</taxon>
        <taxon>Bacillaceae</taxon>
        <taxon>Lysinibacillus</taxon>
    </lineage>
</organism>
<comment type="caution">
    <text evidence="2">The sequence shown here is derived from an EMBL/GenBank/DDBJ whole genome shotgun (WGS) entry which is preliminary data.</text>
</comment>
<accession>A0A0A3IFG9</accession>
<evidence type="ECO:0000313" key="3">
    <source>
        <dbReference type="Proteomes" id="UP000030437"/>
    </source>
</evidence>
<keyword evidence="3" id="KW-1185">Reference proteome</keyword>
<keyword evidence="1" id="KW-1133">Transmembrane helix</keyword>
<evidence type="ECO:0000256" key="1">
    <source>
        <dbReference type="SAM" id="Phobius"/>
    </source>
</evidence>
<protein>
    <submittedName>
        <fullName evidence="2">Uncharacterized protein</fullName>
    </submittedName>
</protein>
<proteinExistence type="predicted"/>
<dbReference type="Proteomes" id="UP000030437">
    <property type="component" value="Unassembled WGS sequence"/>
</dbReference>
<dbReference type="AlphaFoldDB" id="A0A0A3IFG9"/>
<name>A0A0A3IFG9_9BACI</name>